<name>A0AAV4A0S8_9GAST</name>
<sequence length="102" mass="10976">MLGDGMMLMLAGVYDGQRPTLNIDVLIVDVNARLRQGNPRLQGHCQLRSVARLEHTTGSFAIRVLAELGVFDATASDVILVNSIVTFVVVTTVAVGDVTRKP</sequence>
<dbReference type="Proteomes" id="UP000735302">
    <property type="component" value="Unassembled WGS sequence"/>
</dbReference>
<dbReference type="AlphaFoldDB" id="A0AAV4A0S8"/>
<organism evidence="1 2">
    <name type="scientific">Plakobranchus ocellatus</name>
    <dbReference type="NCBI Taxonomy" id="259542"/>
    <lineage>
        <taxon>Eukaryota</taxon>
        <taxon>Metazoa</taxon>
        <taxon>Spiralia</taxon>
        <taxon>Lophotrochozoa</taxon>
        <taxon>Mollusca</taxon>
        <taxon>Gastropoda</taxon>
        <taxon>Heterobranchia</taxon>
        <taxon>Euthyneura</taxon>
        <taxon>Panpulmonata</taxon>
        <taxon>Sacoglossa</taxon>
        <taxon>Placobranchoidea</taxon>
        <taxon>Plakobranchidae</taxon>
        <taxon>Plakobranchus</taxon>
    </lineage>
</organism>
<keyword evidence="2" id="KW-1185">Reference proteome</keyword>
<evidence type="ECO:0000313" key="2">
    <source>
        <dbReference type="Proteomes" id="UP000735302"/>
    </source>
</evidence>
<comment type="caution">
    <text evidence="1">The sequence shown here is derived from an EMBL/GenBank/DDBJ whole genome shotgun (WGS) entry which is preliminary data.</text>
</comment>
<protein>
    <submittedName>
        <fullName evidence="1">Uncharacterized protein</fullName>
    </submittedName>
</protein>
<dbReference type="EMBL" id="BLXT01003167">
    <property type="protein sequence ID" value="GFO00892.1"/>
    <property type="molecule type" value="Genomic_DNA"/>
</dbReference>
<proteinExistence type="predicted"/>
<reference evidence="1 2" key="1">
    <citation type="journal article" date="2021" name="Elife">
        <title>Chloroplast acquisition without the gene transfer in kleptoplastic sea slugs, Plakobranchus ocellatus.</title>
        <authorList>
            <person name="Maeda T."/>
            <person name="Takahashi S."/>
            <person name="Yoshida T."/>
            <person name="Shimamura S."/>
            <person name="Takaki Y."/>
            <person name="Nagai Y."/>
            <person name="Toyoda A."/>
            <person name="Suzuki Y."/>
            <person name="Arimoto A."/>
            <person name="Ishii H."/>
            <person name="Satoh N."/>
            <person name="Nishiyama T."/>
            <person name="Hasebe M."/>
            <person name="Maruyama T."/>
            <person name="Minagawa J."/>
            <person name="Obokata J."/>
            <person name="Shigenobu S."/>
        </authorList>
    </citation>
    <scope>NUCLEOTIDE SEQUENCE [LARGE SCALE GENOMIC DNA]</scope>
</reference>
<evidence type="ECO:0000313" key="1">
    <source>
        <dbReference type="EMBL" id="GFO00892.1"/>
    </source>
</evidence>
<accession>A0AAV4A0S8</accession>
<gene>
    <name evidence="1" type="ORF">PoB_002739700</name>
</gene>